<evidence type="ECO:0000313" key="1">
    <source>
        <dbReference type="EMBL" id="CDI87643.1"/>
    </source>
</evidence>
<dbReference type="Proteomes" id="UP000018201">
    <property type="component" value="Unassembled WGS sequence"/>
</dbReference>
<sequence>MPTVLQSAISEKIEEKRRQLAQGQDAVDEWLRGKCENGWIRLQSAVSEKIEEKRQQLAQGVEAVDEWLTEHAQMVGSLLLKHKIPPCFALHKKKVSGTRCKGERRELLALLGVLAIVPLMQSRRPRDAQSHCFGGVEAKLLSATAKYDIMINSQRYRVETEVYTVQLPTVIAHSAEAHFKLKADLCDDRRPPLHFVAAHGTAGRMRTAKVTPTVSLIAA</sequence>
<evidence type="ECO:0000313" key="2">
    <source>
        <dbReference type="Proteomes" id="UP000018201"/>
    </source>
</evidence>
<dbReference type="AlphaFoldDB" id="U6H8C6"/>
<protein>
    <submittedName>
        <fullName evidence="1">Uncharacterized protein</fullName>
    </submittedName>
</protein>
<name>U6H8C6_9EIME</name>
<dbReference type="VEuPathDB" id="ToxoDB:EPH_0000230"/>
<dbReference type="EMBL" id="HG697964">
    <property type="protein sequence ID" value="CDI87643.1"/>
    <property type="molecule type" value="Genomic_DNA"/>
</dbReference>
<gene>
    <name evidence="1" type="ORF">EPH_0000230</name>
</gene>
<reference evidence="1" key="2">
    <citation type="submission" date="2013-10" db="EMBL/GenBank/DDBJ databases">
        <authorList>
            <person name="Aslett M."/>
        </authorList>
    </citation>
    <scope>NUCLEOTIDE SEQUENCE [LARGE SCALE GENOMIC DNA]</scope>
    <source>
        <strain evidence="1">Houghton</strain>
    </source>
</reference>
<organism evidence="1 2">
    <name type="scientific">Eimeria praecox</name>
    <dbReference type="NCBI Taxonomy" id="51316"/>
    <lineage>
        <taxon>Eukaryota</taxon>
        <taxon>Sar</taxon>
        <taxon>Alveolata</taxon>
        <taxon>Apicomplexa</taxon>
        <taxon>Conoidasida</taxon>
        <taxon>Coccidia</taxon>
        <taxon>Eucoccidiorida</taxon>
        <taxon>Eimeriorina</taxon>
        <taxon>Eimeriidae</taxon>
        <taxon>Eimeria</taxon>
    </lineage>
</organism>
<dbReference type="OrthoDB" id="415997at2759"/>
<proteinExistence type="predicted"/>
<reference evidence="1" key="1">
    <citation type="submission" date="2013-10" db="EMBL/GenBank/DDBJ databases">
        <title>Genomic analysis of the causative agents of coccidiosis in chickens.</title>
        <authorList>
            <person name="Reid A.J."/>
            <person name="Blake D."/>
            <person name="Billington K."/>
            <person name="Browne H."/>
            <person name="Dunn M."/>
            <person name="Hung S."/>
            <person name="Kawahara F."/>
            <person name="Miranda-Saavedra D."/>
            <person name="Mourier T."/>
            <person name="Nagra H."/>
            <person name="Otto T.D."/>
            <person name="Rawlings N."/>
            <person name="Sanchez A."/>
            <person name="Sanders M."/>
            <person name="Subramaniam C."/>
            <person name="Tay Y."/>
            <person name="Dear P."/>
            <person name="Doerig C."/>
            <person name="Gruber A."/>
            <person name="Parkinson J."/>
            <person name="Shirley M."/>
            <person name="Wan K.L."/>
            <person name="Berriman M."/>
            <person name="Tomley F."/>
            <person name="Pain A."/>
        </authorList>
    </citation>
    <scope>NUCLEOTIDE SEQUENCE [LARGE SCALE GENOMIC DNA]</scope>
    <source>
        <strain evidence="1">Houghton</strain>
    </source>
</reference>
<keyword evidence="2" id="KW-1185">Reference proteome</keyword>
<accession>U6H8C6</accession>